<protein>
    <submittedName>
        <fullName evidence="1">Uncharacterized protein</fullName>
    </submittedName>
</protein>
<sequence length="103" mass="12265">PLKLIAMTSTQAKERIKFEQLQKLQKTEDVSVPYEELVKKVKINLQNIFSQLWKDKIKAQKEEIRCLDSRKVDSMLVTQQGQDWWQDFNQTIKLINNECEKII</sequence>
<reference evidence="1" key="1">
    <citation type="journal article" date="2014" name="Front. Microbiol.">
        <title>High frequency of phylogenetically diverse reductive dehalogenase-homologous genes in deep subseafloor sedimentary metagenomes.</title>
        <authorList>
            <person name="Kawai M."/>
            <person name="Futagami T."/>
            <person name="Toyoda A."/>
            <person name="Takaki Y."/>
            <person name="Nishi S."/>
            <person name="Hori S."/>
            <person name="Arai W."/>
            <person name="Tsubouchi T."/>
            <person name="Morono Y."/>
            <person name="Uchiyama I."/>
            <person name="Ito T."/>
            <person name="Fujiyama A."/>
            <person name="Inagaki F."/>
            <person name="Takami H."/>
        </authorList>
    </citation>
    <scope>NUCLEOTIDE SEQUENCE</scope>
    <source>
        <strain evidence="1">Expedition CK06-06</strain>
    </source>
</reference>
<comment type="caution">
    <text evidence="1">The sequence shown here is derived from an EMBL/GenBank/DDBJ whole genome shotgun (WGS) entry which is preliminary data.</text>
</comment>
<name>X1GK51_9ZZZZ</name>
<dbReference type="EMBL" id="BARU01023881">
    <property type="protein sequence ID" value="GAH58311.1"/>
    <property type="molecule type" value="Genomic_DNA"/>
</dbReference>
<organism evidence="1">
    <name type="scientific">marine sediment metagenome</name>
    <dbReference type="NCBI Taxonomy" id="412755"/>
    <lineage>
        <taxon>unclassified sequences</taxon>
        <taxon>metagenomes</taxon>
        <taxon>ecological metagenomes</taxon>
    </lineage>
</organism>
<dbReference type="AlphaFoldDB" id="X1GK51"/>
<proteinExistence type="predicted"/>
<evidence type="ECO:0000313" key="1">
    <source>
        <dbReference type="EMBL" id="GAH58311.1"/>
    </source>
</evidence>
<feature type="non-terminal residue" evidence="1">
    <location>
        <position position="1"/>
    </location>
</feature>
<gene>
    <name evidence="1" type="ORF">S03H2_38713</name>
</gene>
<accession>X1GK51</accession>